<comment type="similarity">
    <text evidence="1">Belongs to the GST superfamily.</text>
</comment>
<dbReference type="SFLD" id="SFLDS00019">
    <property type="entry name" value="Glutathione_Transferase_(cytos"/>
    <property type="match status" value="1"/>
</dbReference>
<evidence type="ECO:0000259" key="6">
    <source>
        <dbReference type="PROSITE" id="PS50404"/>
    </source>
</evidence>
<dbReference type="SUPFAM" id="SSF52833">
    <property type="entry name" value="Thioredoxin-like"/>
    <property type="match status" value="1"/>
</dbReference>
<dbReference type="SFLD" id="SFLDG01151">
    <property type="entry name" value="Main.2:_Nu-like"/>
    <property type="match status" value="1"/>
</dbReference>
<dbReference type="Gene3D" id="3.40.30.10">
    <property type="entry name" value="Glutaredoxin"/>
    <property type="match status" value="1"/>
</dbReference>
<dbReference type="PROSITE" id="PS50404">
    <property type="entry name" value="GST_NTER"/>
    <property type="match status" value="1"/>
</dbReference>
<dbReference type="PANTHER" id="PTHR44051">
    <property type="entry name" value="GLUTATHIONE S-TRANSFERASE-RELATED"/>
    <property type="match status" value="1"/>
</dbReference>
<comment type="function">
    <text evidence="5">Involved in the oxidative stress response and detoxification.</text>
</comment>
<evidence type="ECO:0000256" key="2">
    <source>
        <dbReference type="ARBA" id="ARBA00012452"/>
    </source>
</evidence>
<dbReference type="InterPro" id="IPR004046">
    <property type="entry name" value="GST_C"/>
</dbReference>
<dbReference type="InterPro" id="IPR004045">
    <property type="entry name" value="Glutathione_S-Trfase_N"/>
</dbReference>
<keyword evidence="9" id="KW-1185">Reference proteome</keyword>
<evidence type="ECO:0000313" key="8">
    <source>
        <dbReference type="EMBL" id="PMD23365.1"/>
    </source>
</evidence>
<dbReference type="InterPro" id="IPR036282">
    <property type="entry name" value="Glutathione-S-Trfase_C_sf"/>
</dbReference>
<dbReference type="GO" id="GO:0005737">
    <property type="term" value="C:cytoplasm"/>
    <property type="evidence" value="ECO:0007669"/>
    <property type="project" value="UniProtKB-ARBA"/>
</dbReference>
<name>A0A2J6QAU0_9HELO</name>
<dbReference type="EC" id="2.5.1.18" evidence="2"/>
<dbReference type="InterPro" id="IPR040079">
    <property type="entry name" value="Glutathione_S-Trfase"/>
</dbReference>
<dbReference type="PROSITE" id="PS50405">
    <property type="entry name" value="GST_CTER"/>
    <property type="match status" value="1"/>
</dbReference>
<evidence type="ECO:0000256" key="1">
    <source>
        <dbReference type="ARBA" id="ARBA00007409"/>
    </source>
</evidence>
<feature type="domain" description="GST N-terminal" evidence="6">
    <location>
        <begin position="3"/>
        <end position="84"/>
    </location>
</feature>
<dbReference type="GO" id="GO:0004364">
    <property type="term" value="F:glutathione transferase activity"/>
    <property type="evidence" value="ECO:0007669"/>
    <property type="project" value="UniProtKB-EC"/>
</dbReference>
<dbReference type="CDD" id="cd10293">
    <property type="entry name" value="GST_C_Ure2p"/>
    <property type="match status" value="1"/>
</dbReference>
<accession>A0A2J6QAU0</accession>
<evidence type="ECO:0000256" key="4">
    <source>
        <dbReference type="ARBA" id="ARBA00047960"/>
    </source>
</evidence>
<evidence type="ECO:0000256" key="5">
    <source>
        <dbReference type="ARBA" id="ARBA00060024"/>
    </source>
</evidence>
<dbReference type="OrthoDB" id="422574at2759"/>
<dbReference type="CDD" id="cd03048">
    <property type="entry name" value="GST_N_Ure2p_like"/>
    <property type="match status" value="1"/>
</dbReference>
<protein>
    <recommendedName>
        <fullName evidence="2">glutathione transferase</fullName>
        <ecNumber evidence="2">2.5.1.18</ecNumber>
    </recommendedName>
</protein>
<dbReference type="SUPFAM" id="SSF47616">
    <property type="entry name" value="GST C-terminal domain-like"/>
    <property type="match status" value="1"/>
</dbReference>
<dbReference type="GO" id="GO:0005634">
    <property type="term" value="C:nucleus"/>
    <property type="evidence" value="ECO:0007669"/>
    <property type="project" value="UniProtKB-ARBA"/>
</dbReference>
<dbReference type="Pfam" id="PF02798">
    <property type="entry name" value="GST_N"/>
    <property type="match status" value="1"/>
</dbReference>
<keyword evidence="3 8" id="KW-0808">Transferase</keyword>
<dbReference type="Proteomes" id="UP000235672">
    <property type="component" value="Unassembled WGS sequence"/>
</dbReference>
<gene>
    <name evidence="8" type="ORF">NA56DRAFT_623106</name>
</gene>
<dbReference type="Pfam" id="PF14497">
    <property type="entry name" value="GST_C_3"/>
    <property type="match status" value="1"/>
</dbReference>
<sequence>MSKPITLYGYATGPNPWKVAIILEELKIPYNTKFMDMADLKKPPFEKLNPNGRVPAIEDPNTGITLWESGAIVEYLVENYDTKHSLTYASSPEKYFVKQWLHFQMSGQGPYFGQAAWFEKFHPEKIESAKERYKNEIKRVLKVLDKHLESSGKGYLVGDKCTYADLSFVTWDMMVPWIFGDETAGLQIEKNYPSYHAWNQRLMQRPSVQKIVQDKQKAMSAK</sequence>
<evidence type="ECO:0000313" key="9">
    <source>
        <dbReference type="Proteomes" id="UP000235672"/>
    </source>
</evidence>
<evidence type="ECO:0000259" key="7">
    <source>
        <dbReference type="PROSITE" id="PS50405"/>
    </source>
</evidence>
<dbReference type="Gene3D" id="1.20.1050.10">
    <property type="match status" value="1"/>
</dbReference>
<dbReference type="InterPro" id="IPR010987">
    <property type="entry name" value="Glutathione-S-Trfase_C-like"/>
</dbReference>
<reference evidence="8 9" key="1">
    <citation type="submission" date="2016-05" db="EMBL/GenBank/DDBJ databases">
        <title>A degradative enzymes factory behind the ericoid mycorrhizal symbiosis.</title>
        <authorList>
            <consortium name="DOE Joint Genome Institute"/>
            <person name="Martino E."/>
            <person name="Morin E."/>
            <person name="Grelet G."/>
            <person name="Kuo A."/>
            <person name="Kohler A."/>
            <person name="Daghino S."/>
            <person name="Barry K."/>
            <person name="Choi C."/>
            <person name="Cichocki N."/>
            <person name="Clum A."/>
            <person name="Copeland A."/>
            <person name="Hainaut M."/>
            <person name="Haridas S."/>
            <person name="Labutti K."/>
            <person name="Lindquist E."/>
            <person name="Lipzen A."/>
            <person name="Khouja H.-R."/>
            <person name="Murat C."/>
            <person name="Ohm R."/>
            <person name="Olson A."/>
            <person name="Spatafora J."/>
            <person name="Veneault-Fourrey C."/>
            <person name="Henrissat B."/>
            <person name="Grigoriev I."/>
            <person name="Martin F."/>
            <person name="Perotto S."/>
        </authorList>
    </citation>
    <scope>NUCLEOTIDE SEQUENCE [LARGE SCALE GENOMIC DNA]</scope>
    <source>
        <strain evidence="8 9">UAMH 7357</strain>
    </source>
</reference>
<feature type="domain" description="GST C-terminal" evidence="7">
    <location>
        <begin position="90"/>
        <end position="221"/>
    </location>
</feature>
<dbReference type="AlphaFoldDB" id="A0A2J6QAU0"/>
<dbReference type="PANTHER" id="PTHR44051:SF3">
    <property type="entry name" value="TRANSCRIPTIONAL REGULATOR URE2"/>
    <property type="match status" value="1"/>
</dbReference>
<comment type="catalytic activity">
    <reaction evidence="4">
        <text>RX + glutathione = an S-substituted glutathione + a halide anion + H(+)</text>
        <dbReference type="Rhea" id="RHEA:16437"/>
        <dbReference type="ChEBI" id="CHEBI:15378"/>
        <dbReference type="ChEBI" id="CHEBI:16042"/>
        <dbReference type="ChEBI" id="CHEBI:17792"/>
        <dbReference type="ChEBI" id="CHEBI:57925"/>
        <dbReference type="ChEBI" id="CHEBI:90779"/>
        <dbReference type="EC" id="2.5.1.18"/>
    </reaction>
</comment>
<proteinExistence type="inferred from homology"/>
<evidence type="ECO:0000256" key="3">
    <source>
        <dbReference type="ARBA" id="ARBA00022679"/>
    </source>
</evidence>
<dbReference type="FunFam" id="1.20.1050.130:FF:000016">
    <property type="entry name" value="Glutathione S-transferase 1"/>
    <property type="match status" value="1"/>
</dbReference>
<organism evidence="8 9">
    <name type="scientific">Hyaloscypha hepaticicola</name>
    <dbReference type="NCBI Taxonomy" id="2082293"/>
    <lineage>
        <taxon>Eukaryota</taxon>
        <taxon>Fungi</taxon>
        <taxon>Dikarya</taxon>
        <taxon>Ascomycota</taxon>
        <taxon>Pezizomycotina</taxon>
        <taxon>Leotiomycetes</taxon>
        <taxon>Helotiales</taxon>
        <taxon>Hyaloscyphaceae</taxon>
        <taxon>Hyaloscypha</taxon>
    </lineage>
</organism>
<dbReference type="STRING" id="1745343.A0A2J6QAU0"/>
<dbReference type="EMBL" id="KZ613475">
    <property type="protein sequence ID" value="PMD23365.1"/>
    <property type="molecule type" value="Genomic_DNA"/>
</dbReference>
<dbReference type="SFLD" id="SFLDG00358">
    <property type="entry name" value="Main_(cytGST)"/>
    <property type="match status" value="1"/>
</dbReference>
<dbReference type="InterPro" id="IPR036249">
    <property type="entry name" value="Thioredoxin-like_sf"/>
</dbReference>